<evidence type="ECO:0000259" key="5">
    <source>
        <dbReference type="Pfam" id="PF20736"/>
    </source>
</evidence>
<dbReference type="PROSITE" id="PS51257">
    <property type="entry name" value="PROKAR_LIPOPROTEIN"/>
    <property type="match status" value="1"/>
</dbReference>
<dbReference type="InterPro" id="IPR012878">
    <property type="entry name" value="Beta-AFase-like_GH127_cat"/>
</dbReference>
<reference evidence="6" key="1">
    <citation type="journal article" date="2021" name="PeerJ">
        <title>Extensive microbial diversity within the chicken gut microbiome revealed by metagenomics and culture.</title>
        <authorList>
            <person name="Gilroy R."/>
            <person name="Ravi A."/>
            <person name="Getino M."/>
            <person name="Pursley I."/>
            <person name="Horton D.L."/>
            <person name="Alikhan N.F."/>
            <person name="Baker D."/>
            <person name="Gharbi K."/>
            <person name="Hall N."/>
            <person name="Watson M."/>
            <person name="Adriaenssens E.M."/>
            <person name="Foster-Nyarko E."/>
            <person name="Jarju S."/>
            <person name="Secka A."/>
            <person name="Antonio M."/>
            <person name="Oren A."/>
            <person name="Chaudhuri R.R."/>
            <person name="La Ragione R."/>
            <person name="Hildebrand F."/>
            <person name="Pallen M.J."/>
        </authorList>
    </citation>
    <scope>NUCLEOTIDE SEQUENCE</scope>
    <source>
        <strain evidence="6">CHK33-5263</strain>
    </source>
</reference>
<dbReference type="InterPro" id="IPR049046">
    <property type="entry name" value="Beta-AFase-like_GH127_middle"/>
</dbReference>
<feature type="signal peptide" evidence="2">
    <location>
        <begin position="1"/>
        <end position="25"/>
    </location>
</feature>
<feature type="region of interest" description="Disordered" evidence="1">
    <location>
        <begin position="33"/>
        <end position="56"/>
    </location>
</feature>
<evidence type="ECO:0000259" key="3">
    <source>
        <dbReference type="Pfam" id="PF07944"/>
    </source>
</evidence>
<dbReference type="Pfam" id="PF07944">
    <property type="entry name" value="Beta-AFase-like_GH127_cat"/>
    <property type="match status" value="1"/>
</dbReference>
<dbReference type="InterPro" id="IPR046544">
    <property type="entry name" value="GH146_SB_dom"/>
</dbReference>
<dbReference type="PANTHER" id="PTHR31151">
    <property type="entry name" value="PROLINE-TRNA LIGASE (DUF1680)"/>
    <property type="match status" value="1"/>
</dbReference>
<dbReference type="EMBL" id="DXBS01000026">
    <property type="protein sequence ID" value="HIZ24061.1"/>
    <property type="molecule type" value="Genomic_DNA"/>
</dbReference>
<reference evidence="6" key="2">
    <citation type="submission" date="2021-04" db="EMBL/GenBank/DDBJ databases">
        <authorList>
            <person name="Gilroy R."/>
        </authorList>
    </citation>
    <scope>NUCLEOTIDE SEQUENCE</scope>
    <source>
        <strain evidence="6">CHK33-5263</strain>
    </source>
</reference>
<feature type="domain" description="Non-reducing end beta-L-arabinofuranosidase-like GH127 catalytic" evidence="3">
    <location>
        <begin position="79"/>
        <end position="471"/>
    </location>
</feature>
<feature type="chain" id="PRO_5039578391" evidence="2">
    <location>
        <begin position="26"/>
        <end position="935"/>
    </location>
</feature>
<evidence type="ECO:0000256" key="2">
    <source>
        <dbReference type="SAM" id="SignalP"/>
    </source>
</evidence>
<protein>
    <submittedName>
        <fullName evidence="6">Glycoside hydrolase family 127 protein</fullName>
    </submittedName>
</protein>
<gene>
    <name evidence="6" type="ORF">H9812_01085</name>
</gene>
<dbReference type="SUPFAM" id="SSF48208">
    <property type="entry name" value="Six-hairpin glycosidases"/>
    <property type="match status" value="1"/>
</dbReference>
<dbReference type="InterPro" id="IPR008928">
    <property type="entry name" value="6-hairpin_glycosidase_sf"/>
</dbReference>
<dbReference type="PANTHER" id="PTHR31151:SF0">
    <property type="entry name" value="PROLINE-TRNA LIGASE (DUF1680)"/>
    <property type="match status" value="1"/>
</dbReference>
<feature type="domain" description="Non-reducing end beta-L-arabinofuranosidase-like GH127 middle" evidence="5">
    <location>
        <begin position="483"/>
        <end position="566"/>
    </location>
</feature>
<proteinExistence type="predicted"/>
<feature type="domain" description="Glycoside hydrolase GH146 substrate-binding" evidence="4">
    <location>
        <begin position="695"/>
        <end position="806"/>
    </location>
</feature>
<dbReference type="Pfam" id="PF20736">
    <property type="entry name" value="Glyco_hydro127M"/>
    <property type="match status" value="1"/>
</dbReference>
<evidence type="ECO:0000313" key="6">
    <source>
        <dbReference type="EMBL" id="HIZ24061.1"/>
    </source>
</evidence>
<comment type="caution">
    <text evidence="6">The sequence shown here is derived from an EMBL/GenBank/DDBJ whole genome shotgun (WGS) entry which is preliminary data.</text>
</comment>
<evidence type="ECO:0000259" key="4">
    <source>
        <dbReference type="Pfam" id="PF20620"/>
    </source>
</evidence>
<name>A0A9D2IUT7_9FIRM</name>
<dbReference type="GO" id="GO:0016787">
    <property type="term" value="F:hydrolase activity"/>
    <property type="evidence" value="ECO:0007669"/>
    <property type="project" value="UniProtKB-KW"/>
</dbReference>
<evidence type="ECO:0000313" key="7">
    <source>
        <dbReference type="Proteomes" id="UP000824044"/>
    </source>
</evidence>
<sequence>MVKMRRRRAAALVLSALLCGTFALGGLAACAPAEQTPGDDPSDTTDEPPTVSDQTDAEDISFTDLSETVITDDYAVNGLEKEIDYLLLLDADRLLANFYLNSSIGSIGSTCYSGGWENALIGGHTMGHYLTALSQAIANAGTSEEDRAQLAGKLDYIIYSLAECQDNYDSARGAKEGFLWGARVASNTNVEIQFDNVEQGRTNINTEAWVPWYTMHKIIAGLLDAYTLAGNEEALTVVTKLGDWVYERVSQWSDTTQRIVLGIEYGGMNDCLYNLYRVTGDTRYAVAAHKFDEQSLVNSILSEQANYLDGKHANTTIPKVIGLLNGFISLTEAPVAELENVAIDYLYAAELFWECVVEHHTYVTGGNSEWEHFGRDDVLNAERTNANCETCNTYNMLKLSRMLFAVTKDVKYLDFYEGTYYNAIWSSQNPETGMTTYFQPMASGYFKVYSSAENHFWCCTGSGMESFTKLNDSIYYDAGNATYVALYLDSTYTTDAVSLTQTADLENSDEVTIHIDSGATTLRLRCPEWTQSFTVFVNGTAIEGEPQDGFLSVDVSAGDEVTVSLQKTVMAYNLPDGENVYAFKYGPFVLSAELGTENMTTTTTGVNVTIPAAAVSVSPVQVSSVTVAEIMENVDAYMVRGEDGKFTLTGTESEEPLTYSYHFRQYTQRYAIYMNFVDTDEEVVEEHPAYSWERVDTVQPGYGQYETDELHDMQTDGSQGATNVAGGIGTYRYAEAGGSFTYRMAVDKDAANRLTVYLAGEDAGKSIEIVSGDTVLYSNASLSYAGSNTTYAVTIDLPAEITQNAQTVSANGTTYDVIPITFRGVDGAESAKVCSFIYLDRFVNYTAYFVDCGDYNTATVSEGDFFGLYNSVTEQVYGEDAVTGYTWGLVDDHPDNIAGAPVAGKGFGTNSTWANEYISGDGVSKTESNRYSVRE</sequence>
<dbReference type="GO" id="GO:0005975">
    <property type="term" value="P:carbohydrate metabolic process"/>
    <property type="evidence" value="ECO:0007669"/>
    <property type="project" value="InterPro"/>
</dbReference>
<dbReference type="AlphaFoldDB" id="A0A9D2IUT7"/>
<organism evidence="6 7">
    <name type="scientific">Candidatus Gallimonas intestinigallinarum</name>
    <dbReference type="NCBI Taxonomy" id="2838604"/>
    <lineage>
        <taxon>Bacteria</taxon>
        <taxon>Bacillati</taxon>
        <taxon>Bacillota</taxon>
        <taxon>Clostridia</taxon>
        <taxon>Candidatus Gallimonas</taxon>
    </lineage>
</organism>
<evidence type="ECO:0000256" key="1">
    <source>
        <dbReference type="SAM" id="MobiDB-lite"/>
    </source>
</evidence>
<dbReference type="Proteomes" id="UP000824044">
    <property type="component" value="Unassembled WGS sequence"/>
</dbReference>
<keyword evidence="6" id="KW-0378">Hydrolase</keyword>
<keyword evidence="2" id="KW-0732">Signal</keyword>
<accession>A0A9D2IUT7</accession>
<dbReference type="Pfam" id="PF20620">
    <property type="entry name" value="DUF6805"/>
    <property type="match status" value="1"/>
</dbReference>